<dbReference type="RefSeq" id="WP_157740182.1">
    <property type="nucleotide sequence ID" value="NZ_LT594323.1"/>
</dbReference>
<keyword evidence="4" id="KW-1185">Reference proteome</keyword>
<proteinExistence type="predicted"/>
<dbReference type="GO" id="GO:0008168">
    <property type="term" value="F:methyltransferase activity"/>
    <property type="evidence" value="ECO:0007669"/>
    <property type="project" value="UniProtKB-KW"/>
</dbReference>
<feature type="domain" description="Methyltransferase" evidence="2">
    <location>
        <begin position="40"/>
        <end position="135"/>
    </location>
</feature>
<dbReference type="Gene3D" id="3.40.50.150">
    <property type="entry name" value="Vaccinia Virus protein VP39"/>
    <property type="match status" value="1"/>
</dbReference>
<dbReference type="PATRIC" id="fig|261654.4.peg.677"/>
<accession>A0A1A8Z4J0</accession>
<sequence>MPTYDHIDGQRYDKQRESSLFAPERDSILGLAGDLRTRTVVDLACGSGVYARLARRAGAARVVGVDVSAGMLAVARRHEARERLGITYVHADVRALPLLGTFDVALAVWLFGYAEDAGALQAMAASAATLLAPRGRLVALTINPDFALGDDGWGGWTTSSLAQRRVDDDCVEYTLLHDAIRITFRQWSRAAYEAALSAAGLGRAAWHPIAVPPRLIDGPQGVQWRQFVANPPMIALTATHDRSEPDPGSYGVVRPYRPATAAGAESRHG</sequence>
<keyword evidence="3" id="KW-0808">Transferase</keyword>
<dbReference type="PANTHER" id="PTHR43591:SF110">
    <property type="entry name" value="RHODANESE DOMAIN-CONTAINING PROTEIN"/>
    <property type="match status" value="1"/>
</dbReference>
<dbReference type="InterPro" id="IPR041698">
    <property type="entry name" value="Methyltransf_25"/>
</dbReference>
<dbReference type="Pfam" id="PF13649">
    <property type="entry name" value="Methyltransf_25"/>
    <property type="match status" value="1"/>
</dbReference>
<evidence type="ECO:0000259" key="2">
    <source>
        <dbReference type="Pfam" id="PF13649"/>
    </source>
</evidence>
<dbReference type="CDD" id="cd02440">
    <property type="entry name" value="AdoMet_MTases"/>
    <property type="match status" value="1"/>
</dbReference>
<reference evidence="4" key="1">
    <citation type="submission" date="2016-06" db="EMBL/GenBank/DDBJ databases">
        <authorList>
            <person name="Varghese N."/>
            <person name="Submissions Spin"/>
        </authorList>
    </citation>
    <scope>NUCLEOTIDE SEQUENCE [LARGE SCALE GENOMIC DNA]</scope>
    <source>
        <strain evidence="4">DSM 44815</strain>
    </source>
</reference>
<dbReference type="PANTHER" id="PTHR43591">
    <property type="entry name" value="METHYLTRANSFERASE"/>
    <property type="match status" value="1"/>
</dbReference>
<evidence type="ECO:0000256" key="1">
    <source>
        <dbReference type="SAM" id="MobiDB-lite"/>
    </source>
</evidence>
<feature type="region of interest" description="Disordered" evidence="1">
    <location>
        <begin position="240"/>
        <end position="269"/>
    </location>
</feature>
<protein>
    <submittedName>
        <fullName evidence="3">Methyltransferase domain-containing protein</fullName>
    </submittedName>
</protein>
<name>A0A1A8Z4J0_9ACTN</name>
<dbReference type="Proteomes" id="UP000199385">
    <property type="component" value="Chromosome I"/>
</dbReference>
<dbReference type="AlphaFoldDB" id="A0A1A8Z4J0"/>
<dbReference type="STRING" id="261654.GA0070611_0669"/>
<dbReference type="GO" id="GO:0032259">
    <property type="term" value="P:methylation"/>
    <property type="evidence" value="ECO:0007669"/>
    <property type="project" value="UniProtKB-KW"/>
</dbReference>
<dbReference type="OrthoDB" id="9810247at2"/>
<gene>
    <name evidence="3" type="ORF">GA0070611_0669</name>
</gene>
<dbReference type="EMBL" id="LT594323">
    <property type="protein sequence ID" value="SBT38771.1"/>
    <property type="molecule type" value="Genomic_DNA"/>
</dbReference>
<evidence type="ECO:0000313" key="4">
    <source>
        <dbReference type="Proteomes" id="UP000199385"/>
    </source>
</evidence>
<dbReference type="InterPro" id="IPR029063">
    <property type="entry name" value="SAM-dependent_MTases_sf"/>
</dbReference>
<organism evidence="3 4">
    <name type="scientific">Micromonospora auratinigra</name>
    <dbReference type="NCBI Taxonomy" id="261654"/>
    <lineage>
        <taxon>Bacteria</taxon>
        <taxon>Bacillati</taxon>
        <taxon>Actinomycetota</taxon>
        <taxon>Actinomycetes</taxon>
        <taxon>Micromonosporales</taxon>
        <taxon>Micromonosporaceae</taxon>
        <taxon>Micromonospora</taxon>
    </lineage>
</organism>
<evidence type="ECO:0000313" key="3">
    <source>
        <dbReference type="EMBL" id="SBT38771.1"/>
    </source>
</evidence>
<keyword evidence="3" id="KW-0489">Methyltransferase</keyword>
<dbReference type="SUPFAM" id="SSF53335">
    <property type="entry name" value="S-adenosyl-L-methionine-dependent methyltransferases"/>
    <property type="match status" value="1"/>
</dbReference>